<dbReference type="Pfam" id="PF07859">
    <property type="entry name" value="Abhydrolase_3"/>
    <property type="match status" value="1"/>
</dbReference>
<feature type="domain" description="Alpha/beta hydrolase fold-3" evidence="2">
    <location>
        <begin position="79"/>
        <end position="305"/>
    </location>
</feature>
<dbReference type="InterPro" id="IPR050466">
    <property type="entry name" value="Carboxylest/Gibb_receptor"/>
</dbReference>
<dbReference type="SUPFAM" id="SSF53474">
    <property type="entry name" value="alpha/beta-Hydrolases"/>
    <property type="match status" value="1"/>
</dbReference>
<dbReference type="Gene3D" id="3.40.50.1820">
    <property type="entry name" value="alpha/beta hydrolase"/>
    <property type="match status" value="1"/>
</dbReference>
<sequence length="333" mass="36926">MDSHSTTTTSNPTIAHDFPGLIRVYTDGRIERLRETDVVPPSTTHPHVSSKDIHPQSNISARLFLPQQQLTTTAKLPLLIYFHGGFFCSASPFTATYHHYLTALVSEAQVIAVSVNYRLAPEHPIPAAYEDSWAALQWIASHVNKTGPEPWLNDHADFGRVFLAGDNAGANIVHNLTMFAGELGSDEFGLDILGACLVHPYFWGSDGVWSERLLDPGRKDLVDGLWGFVCPSWVTDNYGDDPRVNPVEESAPSLAWLGCRRVLVCVAEKDVLRDGGWLYYNALSRSGWMGVVEIEETQGEDHGFHLYDLGSNKAQHLITCLAEFFNRDPPPSI</sequence>
<comment type="similarity">
    <text evidence="1">Belongs to the 'GDXG' lipolytic enzyme family.</text>
</comment>
<dbReference type="GO" id="GO:0016787">
    <property type="term" value="F:hydrolase activity"/>
    <property type="evidence" value="ECO:0007669"/>
    <property type="project" value="InterPro"/>
</dbReference>
<dbReference type="InterPro" id="IPR013094">
    <property type="entry name" value="AB_hydrolase_3"/>
</dbReference>
<dbReference type="PANTHER" id="PTHR23024">
    <property type="entry name" value="ARYLACETAMIDE DEACETYLASE"/>
    <property type="match status" value="1"/>
</dbReference>
<dbReference type="PANTHER" id="PTHR23024:SF458">
    <property type="entry name" value="ALPHA_BETA HYDROLASE FOLD-3 DOMAIN-CONTAINING PROTEIN"/>
    <property type="match status" value="1"/>
</dbReference>
<evidence type="ECO:0000256" key="1">
    <source>
        <dbReference type="ARBA" id="ARBA00010515"/>
    </source>
</evidence>
<dbReference type="InterPro" id="IPR029058">
    <property type="entry name" value="AB_hydrolase_fold"/>
</dbReference>
<comment type="caution">
    <text evidence="3">The sequence shown here is derived from an EMBL/GenBank/DDBJ whole genome shotgun (WGS) entry which is preliminary data.</text>
</comment>
<gene>
    <name evidence="3" type="ORF">RJT34_08042</name>
</gene>
<evidence type="ECO:0000313" key="4">
    <source>
        <dbReference type="Proteomes" id="UP001359559"/>
    </source>
</evidence>
<keyword evidence="4" id="KW-1185">Reference proteome</keyword>
<evidence type="ECO:0000259" key="2">
    <source>
        <dbReference type="Pfam" id="PF07859"/>
    </source>
</evidence>
<organism evidence="3 4">
    <name type="scientific">Clitoria ternatea</name>
    <name type="common">Butterfly pea</name>
    <dbReference type="NCBI Taxonomy" id="43366"/>
    <lineage>
        <taxon>Eukaryota</taxon>
        <taxon>Viridiplantae</taxon>
        <taxon>Streptophyta</taxon>
        <taxon>Embryophyta</taxon>
        <taxon>Tracheophyta</taxon>
        <taxon>Spermatophyta</taxon>
        <taxon>Magnoliopsida</taxon>
        <taxon>eudicotyledons</taxon>
        <taxon>Gunneridae</taxon>
        <taxon>Pentapetalae</taxon>
        <taxon>rosids</taxon>
        <taxon>fabids</taxon>
        <taxon>Fabales</taxon>
        <taxon>Fabaceae</taxon>
        <taxon>Papilionoideae</taxon>
        <taxon>50 kb inversion clade</taxon>
        <taxon>NPAAA clade</taxon>
        <taxon>indigoferoid/millettioid clade</taxon>
        <taxon>Phaseoleae</taxon>
        <taxon>Clitoria</taxon>
    </lineage>
</organism>
<evidence type="ECO:0000313" key="3">
    <source>
        <dbReference type="EMBL" id="KAK7310489.1"/>
    </source>
</evidence>
<accession>A0AAN9PUL3</accession>
<dbReference type="AlphaFoldDB" id="A0AAN9PUL3"/>
<proteinExistence type="inferred from homology"/>
<dbReference type="Proteomes" id="UP001359559">
    <property type="component" value="Unassembled WGS sequence"/>
</dbReference>
<reference evidence="3 4" key="1">
    <citation type="submission" date="2024-01" db="EMBL/GenBank/DDBJ databases">
        <title>The genomes of 5 underutilized Papilionoideae crops provide insights into root nodulation and disease resistance.</title>
        <authorList>
            <person name="Yuan L."/>
        </authorList>
    </citation>
    <scope>NUCLEOTIDE SEQUENCE [LARGE SCALE GENOMIC DNA]</scope>
    <source>
        <strain evidence="3">LY-2023</strain>
        <tissue evidence="3">Leaf</tissue>
    </source>
</reference>
<name>A0AAN9PUL3_CLITE</name>
<protein>
    <recommendedName>
        <fullName evidence="2">Alpha/beta hydrolase fold-3 domain-containing protein</fullName>
    </recommendedName>
</protein>
<dbReference type="EMBL" id="JAYKXN010000002">
    <property type="protein sequence ID" value="KAK7310489.1"/>
    <property type="molecule type" value="Genomic_DNA"/>
</dbReference>